<keyword evidence="1" id="KW-0812">Transmembrane</keyword>
<protein>
    <submittedName>
        <fullName evidence="2">Uncharacterized protein</fullName>
    </submittedName>
</protein>
<organism evidence="2 3">
    <name type="scientific">Morus notabilis</name>
    <dbReference type="NCBI Taxonomy" id="981085"/>
    <lineage>
        <taxon>Eukaryota</taxon>
        <taxon>Viridiplantae</taxon>
        <taxon>Streptophyta</taxon>
        <taxon>Embryophyta</taxon>
        <taxon>Tracheophyta</taxon>
        <taxon>Spermatophyta</taxon>
        <taxon>Magnoliopsida</taxon>
        <taxon>eudicotyledons</taxon>
        <taxon>Gunneridae</taxon>
        <taxon>Pentapetalae</taxon>
        <taxon>rosids</taxon>
        <taxon>fabids</taxon>
        <taxon>Rosales</taxon>
        <taxon>Moraceae</taxon>
        <taxon>Moreae</taxon>
        <taxon>Morus</taxon>
    </lineage>
</organism>
<reference evidence="3" key="1">
    <citation type="submission" date="2013-01" db="EMBL/GenBank/DDBJ databases">
        <title>Draft Genome Sequence of a Mulberry Tree, Morus notabilis C.K. Schneid.</title>
        <authorList>
            <person name="He N."/>
            <person name="Zhao S."/>
        </authorList>
    </citation>
    <scope>NUCLEOTIDE SEQUENCE</scope>
</reference>
<keyword evidence="3" id="KW-1185">Reference proteome</keyword>
<name>W9RIP9_9ROSA</name>
<evidence type="ECO:0000256" key="1">
    <source>
        <dbReference type="SAM" id="Phobius"/>
    </source>
</evidence>
<dbReference type="GO" id="GO:0003676">
    <property type="term" value="F:nucleic acid binding"/>
    <property type="evidence" value="ECO:0007669"/>
    <property type="project" value="InterPro"/>
</dbReference>
<sequence>MGNNENEHRINEEQDIKLANLSQRTLVVYILAEFLNLCSLTFLGMRIKQYMADLERDHGLKCRNAVGLGTLAAASRLGASIGTKAYDFVKLAETT</sequence>
<keyword evidence="1" id="KW-1133">Transmembrane helix</keyword>
<dbReference type="Gene3D" id="3.30.420.10">
    <property type="entry name" value="Ribonuclease H-like superfamily/Ribonuclease H"/>
    <property type="match status" value="1"/>
</dbReference>
<gene>
    <name evidence="2" type="ORF">L484_018762</name>
</gene>
<accession>W9RIP9</accession>
<proteinExistence type="predicted"/>
<feature type="transmembrane region" description="Helical" evidence="1">
    <location>
        <begin position="26"/>
        <end position="45"/>
    </location>
</feature>
<dbReference type="EMBL" id="KE344275">
    <property type="protein sequence ID" value="EXB55976.1"/>
    <property type="molecule type" value="Genomic_DNA"/>
</dbReference>
<evidence type="ECO:0000313" key="3">
    <source>
        <dbReference type="Proteomes" id="UP000030645"/>
    </source>
</evidence>
<dbReference type="InterPro" id="IPR036397">
    <property type="entry name" value="RNaseH_sf"/>
</dbReference>
<dbReference type="Proteomes" id="UP000030645">
    <property type="component" value="Unassembled WGS sequence"/>
</dbReference>
<dbReference type="AlphaFoldDB" id="W9RIP9"/>
<keyword evidence="1" id="KW-0472">Membrane</keyword>
<evidence type="ECO:0000313" key="2">
    <source>
        <dbReference type="EMBL" id="EXB55976.1"/>
    </source>
</evidence>